<dbReference type="Gene3D" id="3.30.70.1710">
    <property type="match status" value="1"/>
</dbReference>
<accession>A0A3S9XFB3</accession>
<sequence length="198" mass="21552">MTMINALGLLEVKGFTAGIEAADAMLKAAQVRLLSQTHIPPGFITLIIEGDLAACRAALDAGAAAAGRVGIVISRKEIGRPETDTEWFVTNLQKQNQAEINPSANNIKPKKTTVTITKQDKVDKVEPPLISTDDKTTETTETALLSFIAEHPQGRNITEIMTLFNITRVAAKRLLDNCISQGKLRKRGNRYSLVEVTK</sequence>
<keyword evidence="7" id="KW-1185">Reference proteome</keyword>
<proteinExistence type="inferred from homology"/>
<dbReference type="PANTHER" id="PTHR33941:SF6">
    <property type="entry name" value="BACTERIAL MICROCOMPARTMENT SHELL PROTEIN EUTK"/>
    <property type="match status" value="1"/>
</dbReference>
<dbReference type="KEGG" id="emo:DM558_10230"/>
<dbReference type="InterPro" id="IPR032298">
    <property type="entry name" value="EutK_C"/>
</dbReference>
<dbReference type="PROSITE" id="PS51930">
    <property type="entry name" value="BMC_2"/>
    <property type="match status" value="1"/>
</dbReference>
<dbReference type="CDD" id="cd07045">
    <property type="entry name" value="BMC_CcmK_like"/>
    <property type="match status" value="1"/>
</dbReference>
<dbReference type="AlphaFoldDB" id="A0A3S9XFB3"/>
<dbReference type="Pfam" id="PF00936">
    <property type="entry name" value="BMC"/>
    <property type="match status" value="1"/>
</dbReference>
<keyword evidence="2" id="KW-1283">Bacterial microcompartment</keyword>
<gene>
    <name evidence="6" type="ORF">DM558_10230</name>
</gene>
<reference evidence="7" key="1">
    <citation type="submission" date="2018-06" db="EMBL/GenBank/DDBJ databases">
        <title>Complete genome of Pseudomonas insecticola strain QZS01.</title>
        <authorList>
            <person name="Wang J."/>
            <person name="Su Q."/>
        </authorList>
    </citation>
    <scope>NUCLEOTIDE SEQUENCE [LARGE SCALE GENOMIC DNA]</scope>
    <source>
        <strain evidence="7">QZS01</strain>
    </source>
</reference>
<dbReference type="InterPro" id="IPR044872">
    <property type="entry name" value="CcmK/CsoS1_BMC"/>
</dbReference>
<comment type="similarity">
    <text evidence="3">Belongs to the bacterial microcompartments protein family.</text>
</comment>
<evidence type="ECO:0000256" key="2">
    <source>
        <dbReference type="ARBA" id="ARBA00024446"/>
    </source>
</evidence>
<dbReference type="InterPro" id="IPR000249">
    <property type="entry name" value="BMC_dom"/>
</dbReference>
<evidence type="ECO:0000256" key="1">
    <source>
        <dbReference type="ARBA" id="ARBA00024322"/>
    </source>
</evidence>
<dbReference type="Gene3D" id="1.10.10.10">
    <property type="entry name" value="Winged helix-like DNA-binding domain superfamily/Winged helix DNA-binding domain"/>
    <property type="match status" value="1"/>
</dbReference>
<organism evidence="6 7">
    <name type="scientific">Entomomonas moraniae</name>
    <dbReference type="NCBI Taxonomy" id="2213226"/>
    <lineage>
        <taxon>Bacteria</taxon>
        <taxon>Pseudomonadati</taxon>
        <taxon>Pseudomonadota</taxon>
        <taxon>Gammaproteobacteria</taxon>
        <taxon>Pseudomonadales</taxon>
        <taxon>Pseudomonadaceae</taxon>
        <taxon>Entomomonas</taxon>
    </lineage>
</organism>
<dbReference type="InterPro" id="IPR036388">
    <property type="entry name" value="WH-like_DNA-bd_sf"/>
</dbReference>
<feature type="domain" description="BMC" evidence="4">
    <location>
        <begin position="6"/>
        <end position="90"/>
    </location>
</feature>
<evidence type="ECO:0000256" key="3">
    <source>
        <dbReference type="PROSITE-ProRule" id="PRU01278"/>
    </source>
</evidence>
<evidence type="ECO:0000259" key="4">
    <source>
        <dbReference type="PROSITE" id="PS51930"/>
    </source>
</evidence>
<dbReference type="EMBL" id="CP029822">
    <property type="protein sequence ID" value="AZS51124.1"/>
    <property type="molecule type" value="Genomic_DNA"/>
</dbReference>
<dbReference type="PROSITE" id="PS51933">
    <property type="entry name" value="EUTK_C"/>
    <property type="match status" value="1"/>
</dbReference>
<name>A0A3S9XFB3_9GAMM</name>
<dbReference type="Proteomes" id="UP000273143">
    <property type="component" value="Chromosome"/>
</dbReference>
<comment type="subcellular location">
    <subcellularLocation>
        <location evidence="1">Bacterial microcompartment</location>
    </subcellularLocation>
</comment>
<dbReference type="SUPFAM" id="SSF143414">
    <property type="entry name" value="CcmK-like"/>
    <property type="match status" value="1"/>
</dbReference>
<evidence type="ECO:0000313" key="7">
    <source>
        <dbReference type="Proteomes" id="UP000273143"/>
    </source>
</evidence>
<dbReference type="InterPro" id="IPR050575">
    <property type="entry name" value="BMC_shell"/>
</dbReference>
<dbReference type="GO" id="GO:0031469">
    <property type="term" value="C:bacterial microcompartment"/>
    <property type="evidence" value="ECO:0007669"/>
    <property type="project" value="UniProtKB-SubCell"/>
</dbReference>
<protein>
    <submittedName>
        <fullName evidence="6">BMC domain-containing protein</fullName>
    </submittedName>
</protein>
<dbReference type="PANTHER" id="PTHR33941">
    <property type="entry name" value="PROPANEDIOL UTILIZATION PROTEIN PDUA"/>
    <property type="match status" value="1"/>
</dbReference>
<evidence type="ECO:0000259" key="5">
    <source>
        <dbReference type="PROSITE" id="PS51933"/>
    </source>
</evidence>
<dbReference type="Pfam" id="PF16365">
    <property type="entry name" value="EutK_C"/>
    <property type="match status" value="1"/>
</dbReference>
<feature type="domain" description="EutK-Ctail" evidence="5">
    <location>
        <begin position="139"/>
        <end position="195"/>
    </location>
</feature>
<dbReference type="InterPro" id="IPR037233">
    <property type="entry name" value="CcmK-like_sf"/>
</dbReference>
<dbReference type="SMART" id="SM00877">
    <property type="entry name" value="BMC"/>
    <property type="match status" value="1"/>
</dbReference>
<evidence type="ECO:0000313" key="6">
    <source>
        <dbReference type="EMBL" id="AZS51124.1"/>
    </source>
</evidence>